<gene>
    <name evidence="1" type="ORF">SAMN06265222_101655</name>
</gene>
<dbReference type="EMBL" id="FXUG01000001">
    <property type="protein sequence ID" value="SMP41792.1"/>
    <property type="molecule type" value="Genomic_DNA"/>
</dbReference>
<name>A0ABY1PTA3_9BACT</name>
<organism evidence="1 2">
    <name type="scientific">Neorhodopirellula lusitana</name>
    <dbReference type="NCBI Taxonomy" id="445327"/>
    <lineage>
        <taxon>Bacteria</taxon>
        <taxon>Pseudomonadati</taxon>
        <taxon>Planctomycetota</taxon>
        <taxon>Planctomycetia</taxon>
        <taxon>Pirellulales</taxon>
        <taxon>Pirellulaceae</taxon>
        <taxon>Neorhodopirellula</taxon>
    </lineage>
</organism>
<protein>
    <recommendedName>
        <fullName evidence="3">DUF4263 domain-containing protein</fullName>
    </recommendedName>
</protein>
<dbReference type="RefSeq" id="WP_283430860.1">
    <property type="nucleotide sequence ID" value="NZ_FXUG01000001.1"/>
</dbReference>
<evidence type="ECO:0008006" key="3">
    <source>
        <dbReference type="Google" id="ProtNLM"/>
    </source>
</evidence>
<comment type="caution">
    <text evidence="1">The sequence shown here is derived from an EMBL/GenBank/DDBJ whole genome shotgun (WGS) entry which is preliminary data.</text>
</comment>
<evidence type="ECO:0000313" key="2">
    <source>
        <dbReference type="Proteomes" id="UP001158067"/>
    </source>
</evidence>
<accession>A0ABY1PTA3</accession>
<dbReference type="Proteomes" id="UP001158067">
    <property type="component" value="Unassembled WGS sequence"/>
</dbReference>
<keyword evidence="2" id="KW-1185">Reference proteome</keyword>
<sequence>MLVEIGRKSGCLCNLADQGKIHCPLNVRASSEDVVTGELFGKLQLIDPRWWLPDLLNRSLGTSEYRQQVYRKLEIKLWSTQPLFPAELLPWREGRTEVDVEIRWENPATTIFIEMKLGSDVSKTTSRTNGSEAYPSDQLIRNIRVGLHQSGWFRDGELFDSSKRRFGLIFVSPKPGHPLVDQYQVRDKLIQSIPRGCELIDLPESPIIGASSYRGISQLLEKNYRFMSVVERRIADGLREYLDLKTGQIMKKRQARKRESGSLKFG</sequence>
<proteinExistence type="predicted"/>
<reference evidence="1 2" key="1">
    <citation type="submission" date="2017-05" db="EMBL/GenBank/DDBJ databases">
        <authorList>
            <person name="Varghese N."/>
            <person name="Submissions S."/>
        </authorList>
    </citation>
    <scope>NUCLEOTIDE SEQUENCE [LARGE SCALE GENOMIC DNA]</scope>
    <source>
        <strain evidence="1 2">DSM 25457</strain>
    </source>
</reference>
<evidence type="ECO:0000313" key="1">
    <source>
        <dbReference type="EMBL" id="SMP41792.1"/>
    </source>
</evidence>